<evidence type="ECO:0000313" key="2">
    <source>
        <dbReference type="EMBL" id="AQX35398.1"/>
    </source>
</evidence>
<name>A0A1S6XY88_ENTCL</name>
<evidence type="ECO:0000256" key="1">
    <source>
        <dbReference type="SAM" id="Phobius"/>
    </source>
</evidence>
<feature type="transmembrane region" description="Helical" evidence="1">
    <location>
        <begin position="47"/>
        <end position="63"/>
    </location>
</feature>
<reference evidence="2" key="1">
    <citation type="journal article" date="2017" name="Antimicrob. Agents Chemother.">
        <title>Enterobacter cloacae Complex Isolates Harboring blaNMC-A or blaIMI-Type Class A Carbapenemase Genes on Novel Chromosomal Integrative Elements and Plasmids.</title>
        <authorList>
            <person name="Boyd D.A."/>
            <person name="Mataseje L.F."/>
            <person name="Davidson R."/>
            <person name="Delport J.A."/>
            <person name="Fuller J."/>
            <person name="Hoang L."/>
            <person name="Lefebvre B."/>
            <person name="Levett P.N."/>
            <person name="Roscoe D.L."/>
            <person name="Willey B.M."/>
            <person name="Mulvey M.R."/>
        </authorList>
    </citation>
    <scope>NUCLEOTIDE SEQUENCE</scope>
    <source>
        <strain evidence="2">N13-1531</strain>
        <plasmid evidence="2">pIMI-5</plasmid>
    </source>
</reference>
<feature type="transmembrane region" description="Helical" evidence="1">
    <location>
        <begin position="21"/>
        <end position="41"/>
    </location>
</feature>
<keyword evidence="1" id="KW-1133">Transmembrane helix</keyword>
<keyword evidence="1" id="KW-0472">Membrane</keyword>
<feature type="transmembrane region" description="Helical" evidence="1">
    <location>
        <begin position="99"/>
        <end position="122"/>
    </location>
</feature>
<dbReference type="RefSeq" id="WP_172689242.1">
    <property type="nucleotide sequence ID" value="NZ_KX858825.1"/>
</dbReference>
<dbReference type="EMBL" id="KX858825">
    <property type="protein sequence ID" value="AQX35398.1"/>
    <property type="molecule type" value="Genomic_DNA"/>
</dbReference>
<keyword evidence="2" id="KW-0614">Plasmid</keyword>
<organism evidence="2">
    <name type="scientific">Enterobacter cloacae</name>
    <dbReference type="NCBI Taxonomy" id="550"/>
    <lineage>
        <taxon>Bacteria</taxon>
        <taxon>Pseudomonadati</taxon>
        <taxon>Pseudomonadota</taxon>
        <taxon>Gammaproteobacteria</taxon>
        <taxon>Enterobacterales</taxon>
        <taxon>Enterobacteriaceae</taxon>
        <taxon>Enterobacter</taxon>
        <taxon>Enterobacter cloacae complex</taxon>
    </lineage>
</organism>
<feature type="transmembrane region" description="Helical" evidence="1">
    <location>
        <begin position="70"/>
        <end position="93"/>
    </location>
</feature>
<gene>
    <name evidence="2" type="ORF">PIMI5_00085</name>
</gene>
<accession>A0A1S6XY88</accession>
<geneLocation type="plasmid" evidence="2">
    <name>pIMI-5</name>
</geneLocation>
<keyword evidence="1" id="KW-0812">Transmembrane</keyword>
<sequence length="130" mass="14920">MTATARKFSLKQFLYDYRHTLIPALVFTIELAVWAVLNLKGLGDKGWFYWRVFLLVSVLLVGFSKKAEQWFLMFGSVIPWVGMLIAAIIYGFIQMNLSFLTLNLFYAGVLGSAFLQGFFTALNHNEHNRN</sequence>
<proteinExistence type="predicted"/>
<dbReference type="AlphaFoldDB" id="A0A1S6XY88"/>
<protein>
    <submittedName>
        <fullName evidence="2">Uncharacterized protein</fullName>
    </submittedName>
</protein>